<organism evidence="13 14">
    <name type="scientific">Rubrimonas cliftonensis</name>
    <dbReference type="NCBI Taxonomy" id="89524"/>
    <lineage>
        <taxon>Bacteria</taxon>
        <taxon>Pseudomonadati</taxon>
        <taxon>Pseudomonadota</taxon>
        <taxon>Alphaproteobacteria</taxon>
        <taxon>Rhodobacterales</taxon>
        <taxon>Paracoccaceae</taxon>
        <taxon>Rubrimonas</taxon>
    </lineage>
</organism>
<dbReference type="Proteomes" id="UP000198703">
    <property type="component" value="Unassembled WGS sequence"/>
</dbReference>
<evidence type="ECO:0000256" key="3">
    <source>
        <dbReference type="ARBA" id="ARBA00008741"/>
    </source>
</evidence>
<evidence type="ECO:0000256" key="9">
    <source>
        <dbReference type="ARBA" id="ARBA00022748"/>
    </source>
</evidence>
<keyword evidence="10 12" id="KW-1133">Transmembrane helix</keyword>
<comment type="function">
    <text evidence="1 12">Required for the export of heme to the periplasm for the biogenesis of c-type cytochromes.</text>
</comment>
<accession>A0A1H3XES7</accession>
<comment type="subcellular location">
    <subcellularLocation>
        <location evidence="2 12">Cell inner membrane</location>
        <topology evidence="2 12">Single-pass membrane protein</topology>
    </subcellularLocation>
</comment>
<dbReference type="EMBL" id="FNQM01000002">
    <property type="protein sequence ID" value="SDZ97907.1"/>
    <property type="molecule type" value="Genomic_DNA"/>
</dbReference>
<evidence type="ECO:0000313" key="13">
    <source>
        <dbReference type="EMBL" id="SDZ97907.1"/>
    </source>
</evidence>
<dbReference type="GO" id="GO:0005886">
    <property type="term" value="C:plasma membrane"/>
    <property type="evidence" value="ECO:0007669"/>
    <property type="project" value="UniProtKB-SubCell"/>
</dbReference>
<dbReference type="GO" id="GO:0017004">
    <property type="term" value="P:cytochrome complex assembly"/>
    <property type="evidence" value="ECO:0007669"/>
    <property type="project" value="UniProtKB-KW"/>
</dbReference>
<evidence type="ECO:0000256" key="1">
    <source>
        <dbReference type="ARBA" id="ARBA00002442"/>
    </source>
</evidence>
<evidence type="ECO:0000256" key="2">
    <source>
        <dbReference type="ARBA" id="ARBA00004377"/>
    </source>
</evidence>
<reference evidence="13 14" key="1">
    <citation type="submission" date="2016-10" db="EMBL/GenBank/DDBJ databases">
        <authorList>
            <person name="de Groot N.N."/>
        </authorList>
    </citation>
    <scope>NUCLEOTIDE SEQUENCE [LARGE SCALE GENOMIC DNA]</scope>
    <source>
        <strain evidence="13 14">DSM 15345</strain>
    </source>
</reference>
<evidence type="ECO:0000256" key="10">
    <source>
        <dbReference type="ARBA" id="ARBA00022989"/>
    </source>
</evidence>
<keyword evidence="8 12" id="KW-0812">Transmembrane</keyword>
<protein>
    <recommendedName>
        <fullName evidence="4 12">Heme exporter protein D</fullName>
    </recommendedName>
</protein>
<keyword evidence="14" id="KW-1185">Reference proteome</keyword>
<keyword evidence="6 12" id="KW-1003">Cell membrane</keyword>
<keyword evidence="11 12" id="KW-0472">Membrane</keyword>
<evidence type="ECO:0000256" key="12">
    <source>
        <dbReference type="RuleBase" id="RU363101"/>
    </source>
</evidence>
<evidence type="ECO:0000313" key="14">
    <source>
        <dbReference type="Proteomes" id="UP000198703"/>
    </source>
</evidence>
<evidence type="ECO:0000256" key="8">
    <source>
        <dbReference type="ARBA" id="ARBA00022692"/>
    </source>
</evidence>
<name>A0A1H3XES7_9RHOB</name>
<keyword evidence="7 12" id="KW-0997">Cell inner membrane</keyword>
<sequence length="54" mass="5937">MGFLAEGAHWDSVIAAYAVTATVMGALVWFSLVEARRARRELDALDARERSKNG</sequence>
<gene>
    <name evidence="13" type="ORF">SAMN05444370_102395</name>
</gene>
<dbReference type="AlphaFoldDB" id="A0A1H3XES7"/>
<dbReference type="RefSeq" id="WP_093249364.1">
    <property type="nucleotide sequence ID" value="NZ_FNQM01000002.1"/>
</dbReference>
<dbReference type="GO" id="GO:0015886">
    <property type="term" value="P:heme transport"/>
    <property type="evidence" value="ECO:0007669"/>
    <property type="project" value="InterPro"/>
</dbReference>
<evidence type="ECO:0000256" key="5">
    <source>
        <dbReference type="ARBA" id="ARBA00022448"/>
    </source>
</evidence>
<evidence type="ECO:0000256" key="6">
    <source>
        <dbReference type="ARBA" id="ARBA00022475"/>
    </source>
</evidence>
<dbReference type="NCBIfam" id="TIGR03141">
    <property type="entry name" value="cytochro_ccmD"/>
    <property type="match status" value="1"/>
</dbReference>
<evidence type="ECO:0000256" key="4">
    <source>
        <dbReference type="ARBA" id="ARBA00016461"/>
    </source>
</evidence>
<evidence type="ECO:0000256" key="11">
    <source>
        <dbReference type="ARBA" id="ARBA00023136"/>
    </source>
</evidence>
<comment type="similarity">
    <text evidence="3 12">Belongs to the CcmD/CycX/HelD family.</text>
</comment>
<dbReference type="STRING" id="89524.SAMN05444370_102395"/>
<keyword evidence="5 12" id="KW-0813">Transport</keyword>
<keyword evidence="9 12" id="KW-0201">Cytochrome c-type biogenesis</keyword>
<dbReference type="Pfam" id="PF04995">
    <property type="entry name" value="CcmD"/>
    <property type="match status" value="1"/>
</dbReference>
<feature type="transmembrane region" description="Helical" evidence="12">
    <location>
        <begin position="12"/>
        <end position="32"/>
    </location>
</feature>
<evidence type="ECO:0000256" key="7">
    <source>
        <dbReference type="ARBA" id="ARBA00022519"/>
    </source>
</evidence>
<dbReference type="InterPro" id="IPR007078">
    <property type="entry name" value="Haem_export_protD_CcmD"/>
</dbReference>
<proteinExistence type="inferred from homology"/>